<dbReference type="PANTHER" id="PTHR43149:SF1">
    <property type="entry name" value="DELTA(3,5)-DELTA(2,4)-DIENOYL-COA ISOMERASE, MITOCHONDRIAL"/>
    <property type="match status" value="1"/>
</dbReference>
<gene>
    <name evidence="2" type="ORF">CLIB1423_01S11804</name>
</gene>
<comment type="similarity">
    <text evidence="1">Belongs to the enoyl-CoA hydratase/isomerase family.</text>
</comment>
<keyword evidence="3" id="KW-1185">Reference proteome</keyword>
<sequence length="278" mass="30559">MSEFNPQDYKEYDAFIVSEIEEGFRHVQINYPKTLNSFNEVRWRQFQAVLEKLDRDPTTVVVLISSTSPKSFSSGLDLKDAFDGIGGLSDVSNEERYIGVHEHIEDFQIAVATPSRMKVPTIALLNGINYGLALDIASACSIRVAVEGCKFSIKEIQIGITADMGSLQRLPAIVNNQSLLYERALTGSIFSAQDALSWGLVSQVFPTFEAGLEYCKDLGTQISGYPNWAVRGTKKCINEINLGLSVDQGLKNVAAYNATHLDGNFLKAASGFSKKSKL</sequence>
<accession>A0A9P0QL14</accession>
<reference evidence="2" key="1">
    <citation type="submission" date="2022-03" db="EMBL/GenBank/DDBJ databases">
        <authorList>
            <person name="Legras J.-L."/>
            <person name="Devillers H."/>
            <person name="Grondin C."/>
        </authorList>
    </citation>
    <scope>NUCLEOTIDE SEQUENCE</scope>
    <source>
        <strain evidence="2">CLIB 1423</strain>
    </source>
</reference>
<comment type="caution">
    <text evidence="2">The sequence shown here is derived from an EMBL/GenBank/DDBJ whole genome shotgun (WGS) entry which is preliminary data.</text>
</comment>
<evidence type="ECO:0000313" key="2">
    <source>
        <dbReference type="EMBL" id="CAH2350513.1"/>
    </source>
</evidence>
<protein>
    <submittedName>
        <fullName evidence="2">Uncharacterized protein</fullName>
    </submittedName>
</protein>
<dbReference type="SUPFAM" id="SSF52096">
    <property type="entry name" value="ClpP/crotonase"/>
    <property type="match status" value="1"/>
</dbReference>
<evidence type="ECO:0000313" key="3">
    <source>
        <dbReference type="Proteomes" id="UP000837801"/>
    </source>
</evidence>
<dbReference type="Proteomes" id="UP000837801">
    <property type="component" value="Unassembled WGS sequence"/>
</dbReference>
<organism evidence="2 3">
    <name type="scientific">[Candida] railenensis</name>
    <dbReference type="NCBI Taxonomy" id="45579"/>
    <lineage>
        <taxon>Eukaryota</taxon>
        <taxon>Fungi</taxon>
        <taxon>Dikarya</taxon>
        <taxon>Ascomycota</taxon>
        <taxon>Saccharomycotina</taxon>
        <taxon>Pichiomycetes</taxon>
        <taxon>Debaryomycetaceae</taxon>
        <taxon>Kurtzmaniella</taxon>
    </lineage>
</organism>
<dbReference type="EMBL" id="CAKXYY010000001">
    <property type="protein sequence ID" value="CAH2350513.1"/>
    <property type="molecule type" value="Genomic_DNA"/>
</dbReference>
<dbReference type="GO" id="GO:0051750">
    <property type="term" value="F:delta(3,5)-delta(2,4)-dienoyl-CoA isomerase activity"/>
    <property type="evidence" value="ECO:0007669"/>
    <property type="project" value="TreeGrafter"/>
</dbReference>
<dbReference type="Gene3D" id="3.90.226.10">
    <property type="entry name" value="2-enoyl-CoA Hydratase, Chain A, domain 1"/>
    <property type="match status" value="1"/>
</dbReference>
<dbReference type="GO" id="GO:0005739">
    <property type="term" value="C:mitochondrion"/>
    <property type="evidence" value="ECO:0007669"/>
    <property type="project" value="TreeGrafter"/>
</dbReference>
<dbReference type="InterPro" id="IPR029045">
    <property type="entry name" value="ClpP/crotonase-like_dom_sf"/>
</dbReference>
<proteinExistence type="inferred from homology"/>
<dbReference type="CDD" id="cd06558">
    <property type="entry name" value="crotonase-like"/>
    <property type="match status" value="1"/>
</dbReference>
<name>A0A9P0QL14_9ASCO</name>
<dbReference type="InterPro" id="IPR045002">
    <property type="entry name" value="Ech1-like"/>
</dbReference>
<dbReference type="Pfam" id="PF00378">
    <property type="entry name" value="ECH_1"/>
    <property type="match status" value="1"/>
</dbReference>
<evidence type="ECO:0000256" key="1">
    <source>
        <dbReference type="ARBA" id="ARBA00005254"/>
    </source>
</evidence>
<dbReference type="AlphaFoldDB" id="A0A9P0QL14"/>
<dbReference type="OrthoDB" id="14970at2759"/>
<dbReference type="InterPro" id="IPR001753">
    <property type="entry name" value="Enoyl-CoA_hydra/iso"/>
</dbReference>
<dbReference type="PANTHER" id="PTHR43149">
    <property type="entry name" value="ENOYL-COA HYDRATASE"/>
    <property type="match status" value="1"/>
</dbReference>